<gene>
    <name evidence="2" type="ORF">C8A04DRAFT_35209</name>
</gene>
<evidence type="ECO:0008006" key="4">
    <source>
        <dbReference type="Google" id="ProtNLM"/>
    </source>
</evidence>
<dbReference type="AlphaFoldDB" id="A0AAN6ZQF3"/>
<reference evidence="2" key="2">
    <citation type="submission" date="2023-05" db="EMBL/GenBank/DDBJ databases">
        <authorList>
            <consortium name="Lawrence Berkeley National Laboratory"/>
            <person name="Steindorff A."/>
            <person name="Hensen N."/>
            <person name="Bonometti L."/>
            <person name="Westerberg I."/>
            <person name="Brannstrom I.O."/>
            <person name="Guillou S."/>
            <person name="Cros-Aarteil S."/>
            <person name="Calhoun S."/>
            <person name="Haridas S."/>
            <person name="Kuo A."/>
            <person name="Mondo S."/>
            <person name="Pangilinan J."/>
            <person name="Riley R."/>
            <person name="Labutti K."/>
            <person name="Andreopoulos B."/>
            <person name="Lipzen A."/>
            <person name="Chen C."/>
            <person name="Yanf M."/>
            <person name="Daum C."/>
            <person name="Ng V."/>
            <person name="Clum A."/>
            <person name="Ohm R."/>
            <person name="Martin F."/>
            <person name="Silar P."/>
            <person name="Natvig D."/>
            <person name="Lalanne C."/>
            <person name="Gautier V."/>
            <person name="Ament-Velasquez S.L."/>
            <person name="Kruys A."/>
            <person name="Hutchinson M.I."/>
            <person name="Powell A.J."/>
            <person name="Barry K."/>
            <person name="Miller A.N."/>
            <person name="Grigoriev I.V."/>
            <person name="Debuchy R."/>
            <person name="Gladieux P."/>
            <person name="Thoren M.H."/>
            <person name="Johannesson H."/>
        </authorList>
    </citation>
    <scope>NUCLEOTIDE SEQUENCE</scope>
    <source>
        <strain evidence="2">CBS 141.50</strain>
    </source>
</reference>
<accession>A0AAN6ZQF3</accession>
<feature type="compositionally biased region" description="Polar residues" evidence="1">
    <location>
        <begin position="329"/>
        <end position="344"/>
    </location>
</feature>
<proteinExistence type="predicted"/>
<name>A0AAN6ZQF3_9PEZI</name>
<dbReference type="InterPro" id="IPR027417">
    <property type="entry name" value="P-loop_NTPase"/>
</dbReference>
<dbReference type="Gene3D" id="3.40.50.300">
    <property type="entry name" value="P-loop containing nucleotide triphosphate hydrolases"/>
    <property type="match status" value="1"/>
</dbReference>
<evidence type="ECO:0000313" key="3">
    <source>
        <dbReference type="Proteomes" id="UP001302676"/>
    </source>
</evidence>
<dbReference type="GeneID" id="87819697"/>
<dbReference type="InterPro" id="IPR053137">
    <property type="entry name" value="NLR-like"/>
</dbReference>
<dbReference type="InterPro" id="IPR011990">
    <property type="entry name" value="TPR-like_helical_dom_sf"/>
</dbReference>
<dbReference type="RefSeq" id="XP_062639600.1">
    <property type="nucleotide sequence ID" value="XM_062783084.1"/>
</dbReference>
<dbReference type="PANTHER" id="PTHR46082">
    <property type="entry name" value="ATP/GTP-BINDING PROTEIN-RELATED"/>
    <property type="match status" value="1"/>
</dbReference>
<comment type="caution">
    <text evidence="2">The sequence shown here is derived from an EMBL/GenBank/DDBJ whole genome shotgun (WGS) entry which is preliminary data.</text>
</comment>
<evidence type="ECO:0000313" key="2">
    <source>
        <dbReference type="EMBL" id="KAK4146229.1"/>
    </source>
</evidence>
<dbReference type="Gene3D" id="1.25.40.10">
    <property type="entry name" value="Tetratricopeptide repeat domain"/>
    <property type="match status" value="3"/>
</dbReference>
<dbReference type="SUPFAM" id="SSF48452">
    <property type="entry name" value="TPR-like"/>
    <property type="match status" value="3"/>
</dbReference>
<keyword evidence="3" id="KW-1185">Reference proteome</keyword>
<protein>
    <recommendedName>
        <fullName evidence="4">TPR-like protein</fullName>
    </recommendedName>
</protein>
<feature type="region of interest" description="Disordered" evidence="1">
    <location>
        <begin position="324"/>
        <end position="359"/>
    </location>
</feature>
<evidence type="ECO:0000256" key="1">
    <source>
        <dbReference type="SAM" id="MobiDB-lite"/>
    </source>
</evidence>
<dbReference type="PANTHER" id="PTHR46082:SF6">
    <property type="entry name" value="AAA+ ATPASE DOMAIN-CONTAINING PROTEIN-RELATED"/>
    <property type="match status" value="1"/>
</dbReference>
<dbReference type="GO" id="GO:0043531">
    <property type="term" value="F:ADP binding"/>
    <property type="evidence" value="ECO:0007669"/>
    <property type="project" value="InterPro"/>
</dbReference>
<dbReference type="EMBL" id="MU853563">
    <property type="protein sequence ID" value="KAK4146229.1"/>
    <property type="molecule type" value="Genomic_DNA"/>
</dbReference>
<reference evidence="2" key="1">
    <citation type="journal article" date="2023" name="Mol. Phylogenet. Evol.">
        <title>Genome-scale phylogeny and comparative genomics of the fungal order Sordariales.</title>
        <authorList>
            <person name="Hensen N."/>
            <person name="Bonometti L."/>
            <person name="Westerberg I."/>
            <person name="Brannstrom I.O."/>
            <person name="Guillou S."/>
            <person name="Cros-Aarteil S."/>
            <person name="Calhoun S."/>
            <person name="Haridas S."/>
            <person name="Kuo A."/>
            <person name="Mondo S."/>
            <person name="Pangilinan J."/>
            <person name="Riley R."/>
            <person name="LaButti K."/>
            <person name="Andreopoulos B."/>
            <person name="Lipzen A."/>
            <person name="Chen C."/>
            <person name="Yan M."/>
            <person name="Daum C."/>
            <person name="Ng V."/>
            <person name="Clum A."/>
            <person name="Steindorff A."/>
            <person name="Ohm R.A."/>
            <person name="Martin F."/>
            <person name="Silar P."/>
            <person name="Natvig D.O."/>
            <person name="Lalanne C."/>
            <person name="Gautier V."/>
            <person name="Ament-Velasquez S.L."/>
            <person name="Kruys A."/>
            <person name="Hutchinson M.I."/>
            <person name="Powell A.J."/>
            <person name="Barry K."/>
            <person name="Miller A.N."/>
            <person name="Grigoriev I.V."/>
            <person name="Debuchy R."/>
            <person name="Gladieux P."/>
            <person name="Hiltunen Thoren M."/>
            <person name="Johannesson H."/>
        </authorList>
    </citation>
    <scope>NUCLEOTIDE SEQUENCE</scope>
    <source>
        <strain evidence="2">CBS 141.50</strain>
    </source>
</reference>
<organism evidence="2 3">
    <name type="scientific">Dichotomopilus funicola</name>
    <dbReference type="NCBI Taxonomy" id="1934379"/>
    <lineage>
        <taxon>Eukaryota</taxon>
        <taxon>Fungi</taxon>
        <taxon>Dikarya</taxon>
        <taxon>Ascomycota</taxon>
        <taxon>Pezizomycotina</taxon>
        <taxon>Sordariomycetes</taxon>
        <taxon>Sordariomycetidae</taxon>
        <taxon>Sordariales</taxon>
        <taxon>Chaetomiaceae</taxon>
        <taxon>Dichotomopilus</taxon>
    </lineage>
</organism>
<sequence length="1072" mass="119606">MSSITSSSSTLETPCHMVPGLLSEAFVGRGREIGWLRGKLQPEEEEHLGVKVGIHGMTGIGKTQLLLKYEALYRKSYVTQLFLFAPSKKRFLDSVQEVLETLELPQRERPDPRAKILGLHNWLLQSRNWLLLIDNIAPESVDLILQLLASAAPGHVILTSQVRGAVERITGSPKLCLSLQEPPLDEAVEMFLNTAGVAPSQESKQAEADIVRALGLLPHAIEQAASYTKVNGLTPRAFLERYQKTPDRILDWDDDDDDDTWKSLPSDDTRRRAISRHFRLIFGSLEKSNPDALAVLRFFSLLEAESIPLYEEWRRADWSPGFAKEKAEQPQQLSDLSRTPTLTTPRKGPPTPSRHQSELLPEIFSDQVRRERAIAKLCDLSLVRRLPGQRLLWMHDLTKKTTRAMIPPNDIKIWVDGVLNVVYHMMPVEDSTAEERGWVDTCLPSAMGLVRQVEALGFETSEYACFLALCAHCNLRHDAWGVSKKQFEAALPVYEKYLGLEHRRTLTLMHQHAWAVRNDGKASAAEAIFRKTWELRSRALGPNAPETLAALNDLASMIERAGRLKEAEAMFKTLYEGYRDSAGPQSQETLAAGHNYAVCFHNQGRLREAGAVYRSVLDISTTKGLGLHDEGTLKTMANYAATLDHDGRSDEASAMYHRALSGYKDALGFDHVLTLRLRVNLASLLKQQGRFGEAEIMLGKCLEKAIPLWGPEGIETMAYLYDMGEVWQAKGDLPKARDVFKKLAEELSGEMIGHPLRPRWVDSWATAEREMGHLTLALEKSREAYDLFETLLGWYDPYTLVAANDYAEVLQAVGQYPQAWGLYVRCCDSFETLVGKDHPHYAMTLNNLGRCCWALNNKQQAEQQAEAESFFLEAREVLKARVGATHFCTLTVSLNLARAKSAAGDVQGAIALAQETRDALEETVGRSHPLVSAAHLVLGVLVASRGDDRASLLAAADHLHAAVATARDAQYITSANYYMSVSLLVLLLRRTKSDVSAVAPLLEELRAPGAGELSPFDIPHVGRFTAVQLAELDPPESFNFRAYIPLFTGETMKLRWGRKTCWREAGKTTLNC</sequence>
<dbReference type="SUPFAM" id="SSF52540">
    <property type="entry name" value="P-loop containing nucleoside triphosphate hydrolases"/>
    <property type="match status" value="1"/>
</dbReference>
<dbReference type="Pfam" id="PF13374">
    <property type="entry name" value="TPR_10"/>
    <property type="match status" value="1"/>
</dbReference>
<dbReference type="Pfam" id="PF13424">
    <property type="entry name" value="TPR_12"/>
    <property type="match status" value="3"/>
</dbReference>
<dbReference type="Proteomes" id="UP001302676">
    <property type="component" value="Unassembled WGS sequence"/>
</dbReference>